<dbReference type="InterPro" id="IPR018958">
    <property type="entry name" value="Knr4/Smi1-like_dom"/>
</dbReference>
<dbReference type="SUPFAM" id="SSF81383">
    <property type="entry name" value="F-box domain"/>
    <property type="match status" value="1"/>
</dbReference>
<dbReference type="SMART" id="SM00860">
    <property type="entry name" value="SMI1_KNR4"/>
    <property type="match status" value="1"/>
</dbReference>
<dbReference type="InterPro" id="IPR036767">
    <property type="entry name" value="ApaG_sf"/>
</dbReference>
<dbReference type="InterPro" id="IPR036047">
    <property type="entry name" value="F-box-like_dom_sf"/>
</dbReference>
<accession>A0A7S0RC94</accession>
<organism evidence="2">
    <name type="scientific">Pyramimonas obovata</name>
    <dbReference type="NCBI Taxonomy" id="1411642"/>
    <lineage>
        <taxon>Eukaryota</taxon>
        <taxon>Viridiplantae</taxon>
        <taxon>Chlorophyta</taxon>
        <taxon>Pyramimonadophyceae</taxon>
        <taxon>Pyramimonadales</taxon>
        <taxon>Pyramimonadaceae</taxon>
        <taxon>Pyramimonas</taxon>
        <taxon>Pyramimonas incertae sedis</taxon>
    </lineage>
</organism>
<gene>
    <name evidence="2" type="ORF">POBO1169_LOCUS11672</name>
</gene>
<reference evidence="2" key="1">
    <citation type="submission" date="2021-01" db="EMBL/GenBank/DDBJ databases">
        <authorList>
            <person name="Corre E."/>
            <person name="Pelletier E."/>
            <person name="Niang G."/>
            <person name="Scheremetjew M."/>
            <person name="Finn R."/>
            <person name="Kale V."/>
            <person name="Holt S."/>
            <person name="Cochrane G."/>
            <person name="Meng A."/>
            <person name="Brown T."/>
            <person name="Cohen L."/>
        </authorList>
    </citation>
    <scope>NUCLEOTIDE SEQUENCE</scope>
    <source>
        <strain evidence="2">CCMP722</strain>
    </source>
</reference>
<dbReference type="PANTHER" id="PTHR47463">
    <property type="entry name" value="F-BOX PROTEIN SKIP16"/>
    <property type="match status" value="1"/>
</dbReference>
<sequence length="459" mass="50411">MTSLGASDMDLDSSASLFELLDGESLSLILGLLSPKECCVLACVCSALREFVSGHQMWPKLLLERYGQEEVIAPSSCPTDPSETLLSFKEAFIAWEIRFGGYDAFFARGWSCWSTLEAWTRTHFEPVYQSLAGGASEEQLDEAEQSLGVTFPRAMRMMYRVHDGQDLSFDRAANQIDASMFHGLFGGYCFYNHLVCVRLLPLKVIVDITSLLRQHESTRHLTSNAKVVIAACKSLRKLFVLDTANGNVYAACMNRKLLQASPSSCENGDGLLGWMEAYAANLAAGKYSVERLIEEEDLEEDFSRAIALYPRRGQGTSVAITKGIKVEAGVLLIPERSNPPEMFFSYSIRFSLLPVDEQRAADESAEPLTSTQLLARHWVITDGDNSTDEVRGEAVVGEYPLLTPGQEPFVYQSCTSMAAEPGRMEGDFTFVTGTIAEPTGGTIKALCAPFALAVPEAVF</sequence>
<dbReference type="PROSITE" id="PS51087">
    <property type="entry name" value="APAG"/>
    <property type="match status" value="1"/>
</dbReference>
<feature type="domain" description="ApaG" evidence="1">
    <location>
        <begin position="318"/>
        <end position="459"/>
    </location>
</feature>
<evidence type="ECO:0000313" key="2">
    <source>
        <dbReference type="EMBL" id="CAD8673209.1"/>
    </source>
</evidence>
<dbReference type="PANTHER" id="PTHR47463:SF2">
    <property type="entry name" value="F-BOX PROTEIN SKIP16"/>
    <property type="match status" value="1"/>
</dbReference>
<name>A0A7S0RC94_9CHLO</name>
<protein>
    <recommendedName>
        <fullName evidence="1">ApaG domain-containing protein</fullName>
    </recommendedName>
</protein>
<dbReference type="Gene3D" id="2.60.40.1470">
    <property type="entry name" value="ApaG domain"/>
    <property type="match status" value="1"/>
</dbReference>
<dbReference type="AlphaFoldDB" id="A0A7S0RC94"/>
<evidence type="ECO:0000259" key="1">
    <source>
        <dbReference type="PROSITE" id="PS51087"/>
    </source>
</evidence>
<dbReference type="SUPFAM" id="SSF110069">
    <property type="entry name" value="ApaG-like"/>
    <property type="match status" value="1"/>
</dbReference>
<proteinExistence type="predicted"/>
<dbReference type="EMBL" id="HBFA01022971">
    <property type="protein sequence ID" value="CAD8673209.1"/>
    <property type="molecule type" value="Transcribed_RNA"/>
</dbReference>
<dbReference type="Pfam" id="PF04379">
    <property type="entry name" value="DUF525"/>
    <property type="match status" value="1"/>
</dbReference>
<dbReference type="InterPro" id="IPR007474">
    <property type="entry name" value="ApaG_domain"/>
</dbReference>